<dbReference type="PROSITE" id="PS51198">
    <property type="entry name" value="UVRD_HELICASE_ATP_BIND"/>
    <property type="match status" value="1"/>
</dbReference>
<gene>
    <name evidence="15" type="primary">uvrD</name>
    <name evidence="15" type="ORF">UT76HP_01067</name>
</gene>
<keyword evidence="4 12" id="KW-0347">Helicase</keyword>
<keyword evidence="2 12" id="KW-0547">Nucleotide-binding</keyword>
<dbReference type="RefSeq" id="WP_109227383.1">
    <property type="nucleotide sequence ID" value="NZ_LS398552.1"/>
</dbReference>
<dbReference type="GO" id="GO:0005524">
    <property type="term" value="F:ATP binding"/>
    <property type="evidence" value="ECO:0007669"/>
    <property type="project" value="UniProtKB-UniRule"/>
</dbReference>
<comment type="catalytic activity">
    <reaction evidence="11">
        <text>ATP + H2O = ADP + phosphate + H(+)</text>
        <dbReference type="Rhea" id="RHEA:13065"/>
        <dbReference type="ChEBI" id="CHEBI:15377"/>
        <dbReference type="ChEBI" id="CHEBI:15378"/>
        <dbReference type="ChEBI" id="CHEBI:30616"/>
        <dbReference type="ChEBI" id="CHEBI:43474"/>
        <dbReference type="ChEBI" id="CHEBI:456216"/>
        <dbReference type="EC" id="5.6.2.4"/>
    </reaction>
</comment>
<evidence type="ECO:0000259" key="13">
    <source>
        <dbReference type="PROSITE" id="PS51198"/>
    </source>
</evidence>
<dbReference type="PANTHER" id="PTHR11070:SF2">
    <property type="entry name" value="ATP-DEPENDENT DNA HELICASE SRS2"/>
    <property type="match status" value="1"/>
</dbReference>
<evidence type="ECO:0000256" key="11">
    <source>
        <dbReference type="ARBA" id="ARBA00048988"/>
    </source>
</evidence>
<dbReference type="AlphaFoldDB" id="A0A2U3R1M8"/>
<comment type="catalytic activity">
    <reaction evidence="8">
        <text>Couples ATP hydrolysis with the unwinding of duplex DNA by translocating in the 3'-5' direction.</text>
        <dbReference type="EC" id="5.6.2.4"/>
    </reaction>
</comment>
<comment type="similarity">
    <text evidence="1">Belongs to the helicase family. UvrD subfamily.</text>
</comment>
<sequence length="716" mass="82046">MSQYLLDLNPEQREAVITTNGPLLVLAGAGTGKTRVITYRIAYIIDQFMASPEEILAVTFTNKAATEMQSRIAEITNNTTGIYIGTFHAIATKILKAHAELVGLTSSFSIIDQSEQVRVIKNICETHGISTKNYSPKDICEIISRWKDLGEQPKIDCHTPIYQVAQKIYQHYQTELQKSNVVDFGDLLLYNMKIFSEYPDVLNFYQTKFKYVFIDEYQDTNNVQYFWAKALVNLHENLCCVGDDDQSIYSWRGANIENILKFKDDFKNAKLIKLEQNYRSTNSILTAASSIICNNKYRHDKKLWTNKQSDQPIRIVYCYNDREEARFISSEIKKLITKSPNLSIAVLVRSSSQAHVLEESFFSNNIKYQVIGGFRFFDRMEIADMIAYLRVLVNHNDNLALTRIINVPKRSIGPATLHTIKEYAQQHESSMFTAIEQILSKKLLKPQLELTLQNLINKFKEWRSLYKAGYTPAKVTEIICDDSNYLQMLKDDKSSQSDRRIENIQEMIRAMLDYNSIQEFLEHASLFLERDNSINAKDNSVVSLMTLHASKGLEFDVVFLPGWEEGVFPHQKSLIVEDQRALEEERRIAYVGITRAKQSLYISYADQRRIFNEFVKLQPSRFLLDIPDSISLSTTSMIHYSSSANNNCFQKSLSAALPNSQSKASSKFFTGAKVLHKQFGQGTVIRIMNDNIEVAFYVGGIKTIKQQFLTINARLG</sequence>
<dbReference type="CDD" id="cd17932">
    <property type="entry name" value="DEXQc_UvrD"/>
    <property type="match status" value="1"/>
</dbReference>
<evidence type="ECO:0000256" key="5">
    <source>
        <dbReference type="ARBA" id="ARBA00022840"/>
    </source>
</evidence>
<dbReference type="InterPro" id="IPR014016">
    <property type="entry name" value="UvrD-like_ATP-bd"/>
</dbReference>
<dbReference type="EC" id="5.6.2.4" evidence="9"/>
<feature type="domain" description="UvrD-like helicase ATP-binding" evidence="13">
    <location>
        <begin position="6"/>
        <end position="281"/>
    </location>
</feature>
<evidence type="ECO:0000256" key="1">
    <source>
        <dbReference type="ARBA" id="ARBA00009922"/>
    </source>
</evidence>
<evidence type="ECO:0000256" key="4">
    <source>
        <dbReference type="ARBA" id="ARBA00022806"/>
    </source>
</evidence>
<protein>
    <recommendedName>
        <fullName evidence="9">DNA 3'-5' helicase</fullName>
        <ecNumber evidence="9">5.6.2.4</ecNumber>
    </recommendedName>
    <alternativeName>
        <fullName evidence="10">DNA 3'-5' helicase II</fullName>
    </alternativeName>
</protein>
<dbReference type="GO" id="GO:0033202">
    <property type="term" value="C:DNA helicase complex"/>
    <property type="evidence" value="ECO:0007669"/>
    <property type="project" value="TreeGrafter"/>
</dbReference>
<dbReference type="InterPro" id="IPR000212">
    <property type="entry name" value="DNA_helicase_UvrD/REP"/>
</dbReference>
<dbReference type="GO" id="GO:0003677">
    <property type="term" value="F:DNA binding"/>
    <property type="evidence" value="ECO:0007669"/>
    <property type="project" value="UniProtKB-KW"/>
</dbReference>
<proteinExistence type="inferred from homology"/>
<feature type="domain" description="UvrD-like helicase C-terminal" evidence="14">
    <location>
        <begin position="282"/>
        <end position="552"/>
    </location>
</feature>
<evidence type="ECO:0000256" key="2">
    <source>
        <dbReference type="ARBA" id="ARBA00022741"/>
    </source>
</evidence>
<dbReference type="STRING" id="357244.OTBS_1961"/>
<dbReference type="InterPro" id="IPR014017">
    <property type="entry name" value="DNA_helicase_UvrD-like_C"/>
</dbReference>
<keyword evidence="5 12" id="KW-0067">ATP-binding</keyword>
<dbReference type="GO" id="GO:0043138">
    <property type="term" value="F:3'-5' DNA helicase activity"/>
    <property type="evidence" value="ECO:0007669"/>
    <property type="project" value="UniProtKB-EC"/>
</dbReference>
<dbReference type="InterPro" id="IPR027417">
    <property type="entry name" value="P-loop_NTPase"/>
</dbReference>
<dbReference type="Gene3D" id="1.10.10.160">
    <property type="match status" value="1"/>
</dbReference>
<evidence type="ECO:0000259" key="14">
    <source>
        <dbReference type="PROSITE" id="PS51217"/>
    </source>
</evidence>
<dbReference type="GO" id="GO:0016887">
    <property type="term" value="F:ATP hydrolysis activity"/>
    <property type="evidence" value="ECO:0007669"/>
    <property type="project" value="RHEA"/>
</dbReference>
<dbReference type="Pfam" id="PF00580">
    <property type="entry name" value="UvrD-helicase"/>
    <property type="match status" value="1"/>
</dbReference>
<dbReference type="GeneID" id="89459228"/>
<evidence type="ECO:0000256" key="12">
    <source>
        <dbReference type="PROSITE-ProRule" id="PRU00560"/>
    </source>
</evidence>
<dbReference type="GO" id="GO:0000725">
    <property type="term" value="P:recombinational repair"/>
    <property type="evidence" value="ECO:0007669"/>
    <property type="project" value="TreeGrafter"/>
</dbReference>
<evidence type="ECO:0000256" key="9">
    <source>
        <dbReference type="ARBA" id="ARBA00034808"/>
    </source>
</evidence>
<dbReference type="Gene3D" id="1.10.486.10">
    <property type="entry name" value="PCRA, domain 4"/>
    <property type="match status" value="1"/>
</dbReference>
<evidence type="ECO:0000256" key="10">
    <source>
        <dbReference type="ARBA" id="ARBA00034923"/>
    </source>
</evidence>
<accession>A0A2U3R1M8</accession>
<dbReference type="Gene3D" id="3.40.50.300">
    <property type="entry name" value="P-loop containing nucleotide triphosphate hydrolases"/>
    <property type="match status" value="2"/>
</dbReference>
<dbReference type="EMBL" id="LS398552">
    <property type="protein sequence ID" value="SPR07121.1"/>
    <property type="molecule type" value="Genomic_DNA"/>
</dbReference>
<evidence type="ECO:0000256" key="8">
    <source>
        <dbReference type="ARBA" id="ARBA00034617"/>
    </source>
</evidence>
<dbReference type="CDD" id="cd18807">
    <property type="entry name" value="SF1_C_UvrD"/>
    <property type="match status" value="1"/>
</dbReference>
<dbReference type="PROSITE" id="PS51217">
    <property type="entry name" value="UVRD_HELICASE_CTER"/>
    <property type="match status" value="1"/>
</dbReference>
<evidence type="ECO:0000256" key="3">
    <source>
        <dbReference type="ARBA" id="ARBA00022801"/>
    </source>
</evidence>
<evidence type="ECO:0000256" key="7">
    <source>
        <dbReference type="ARBA" id="ARBA00023235"/>
    </source>
</evidence>
<keyword evidence="6" id="KW-0238">DNA-binding</keyword>
<name>A0A2U3R1M8_ORITS</name>
<evidence type="ECO:0000256" key="6">
    <source>
        <dbReference type="ARBA" id="ARBA00023125"/>
    </source>
</evidence>
<keyword evidence="3 12" id="KW-0378">Hydrolase</keyword>
<dbReference type="Pfam" id="PF13361">
    <property type="entry name" value="UvrD_C"/>
    <property type="match status" value="1"/>
</dbReference>
<dbReference type="Proteomes" id="UP000244943">
    <property type="component" value="Chromosome I"/>
</dbReference>
<dbReference type="InterPro" id="IPR013986">
    <property type="entry name" value="DExx_box_DNA_helicase_dom_sf"/>
</dbReference>
<evidence type="ECO:0000313" key="16">
    <source>
        <dbReference type="Proteomes" id="UP000244943"/>
    </source>
</evidence>
<dbReference type="GO" id="GO:0005829">
    <property type="term" value="C:cytosol"/>
    <property type="evidence" value="ECO:0007669"/>
    <property type="project" value="TreeGrafter"/>
</dbReference>
<organism evidence="15 16">
    <name type="scientific">Orientia tsutsugamushi</name>
    <name type="common">Rickettsia tsutsugamushi</name>
    <dbReference type="NCBI Taxonomy" id="784"/>
    <lineage>
        <taxon>Bacteria</taxon>
        <taxon>Pseudomonadati</taxon>
        <taxon>Pseudomonadota</taxon>
        <taxon>Alphaproteobacteria</taxon>
        <taxon>Rickettsiales</taxon>
        <taxon>Rickettsiaceae</taxon>
        <taxon>Rickettsieae</taxon>
        <taxon>Orientia</taxon>
    </lineage>
</organism>
<reference evidence="16" key="1">
    <citation type="submission" date="2018-03" db="EMBL/GenBank/DDBJ databases">
        <authorList>
            <person name="Batty M. E."/>
            <person name="Batty M E."/>
        </authorList>
    </citation>
    <scope>NUCLEOTIDE SEQUENCE [LARGE SCALE GENOMIC DNA]</scope>
</reference>
<feature type="binding site" evidence="12">
    <location>
        <begin position="27"/>
        <end position="34"/>
    </location>
    <ligand>
        <name>ATP</name>
        <dbReference type="ChEBI" id="CHEBI:30616"/>
    </ligand>
</feature>
<dbReference type="PANTHER" id="PTHR11070">
    <property type="entry name" value="UVRD / RECB / PCRA DNA HELICASE FAMILY MEMBER"/>
    <property type="match status" value="1"/>
</dbReference>
<dbReference type="SUPFAM" id="SSF52540">
    <property type="entry name" value="P-loop containing nucleoside triphosphate hydrolases"/>
    <property type="match status" value="1"/>
</dbReference>
<keyword evidence="7" id="KW-0413">Isomerase</keyword>
<evidence type="ECO:0000313" key="15">
    <source>
        <dbReference type="EMBL" id="SPR07121.1"/>
    </source>
</evidence>